<dbReference type="PRINTS" id="PR00634">
    <property type="entry name" value="BETALLERGEN"/>
</dbReference>
<protein>
    <submittedName>
        <fullName evidence="3">Bet v I domain</fullName>
    </submittedName>
</protein>
<sequence length="160" mass="17871">MGVISFEEEFPCPVAPHRMFHALFEDAHNLMPKIMPHAIKNVEFLSGDGGPGSLQQVNFSDASPAKYVKNRLDFKDKENFVCNYTVTECDAFGDKVDYITNEVKFEAAPGGGCICKTKTTYHSKGDTVLSEEQVKAGKENSMGMYKFVENYLVENPHVYA</sequence>
<comment type="caution">
    <text evidence="3">The sequence shown here is derived from an EMBL/GenBank/DDBJ whole genome shotgun (WGS) entry which is preliminary data.</text>
</comment>
<dbReference type="GO" id="GO:0010427">
    <property type="term" value="F:abscisic acid binding"/>
    <property type="evidence" value="ECO:0007669"/>
    <property type="project" value="InterPro"/>
</dbReference>
<dbReference type="STRING" id="56857.A0A200QAI3"/>
<evidence type="ECO:0000313" key="3">
    <source>
        <dbReference type="EMBL" id="OVA07461.1"/>
    </source>
</evidence>
<dbReference type="PANTHER" id="PTHR31213">
    <property type="entry name" value="OS08G0374000 PROTEIN-RELATED"/>
    <property type="match status" value="1"/>
</dbReference>
<dbReference type="InterPro" id="IPR023393">
    <property type="entry name" value="START-like_dom_sf"/>
</dbReference>
<dbReference type="GO" id="GO:0004864">
    <property type="term" value="F:protein phosphatase inhibitor activity"/>
    <property type="evidence" value="ECO:0007669"/>
    <property type="project" value="InterPro"/>
</dbReference>
<dbReference type="Proteomes" id="UP000195402">
    <property type="component" value="Unassembled WGS sequence"/>
</dbReference>
<reference evidence="3 4" key="1">
    <citation type="journal article" date="2017" name="Mol. Plant">
        <title>The Genome of Medicinal Plant Macleaya cordata Provides New Insights into Benzylisoquinoline Alkaloids Metabolism.</title>
        <authorList>
            <person name="Liu X."/>
            <person name="Liu Y."/>
            <person name="Huang P."/>
            <person name="Ma Y."/>
            <person name="Qing Z."/>
            <person name="Tang Q."/>
            <person name="Cao H."/>
            <person name="Cheng P."/>
            <person name="Zheng Y."/>
            <person name="Yuan Z."/>
            <person name="Zhou Y."/>
            <person name="Liu J."/>
            <person name="Tang Z."/>
            <person name="Zhuo Y."/>
            <person name="Zhang Y."/>
            <person name="Yu L."/>
            <person name="Huang J."/>
            <person name="Yang P."/>
            <person name="Peng Q."/>
            <person name="Zhang J."/>
            <person name="Jiang W."/>
            <person name="Zhang Z."/>
            <person name="Lin K."/>
            <person name="Ro D.K."/>
            <person name="Chen X."/>
            <person name="Xiong X."/>
            <person name="Shang Y."/>
            <person name="Huang S."/>
            <person name="Zeng J."/>
        </authorList>
    </citation>
    <scope>NUCLEOTIDE SEQUENCE [LARGE SCALE GENOMIC DNA]</scope>
    <source>
        <strain evidence="4">cv. BLH2017</strain>
        <tissue evidence="3">Root</tissue>
    </source>
</reference>
<keyword evidence="4" id="KW-1185">Reference proteome</keyword>
<dbReference type="GO" id="GO:0005737">
    <property type="term" value="C:cytoplasm"/>
    <property type="evidence" value="ECO:0007669"/>
    <property type="project" value="TreeGrafter"/>
</dbReference>
<dbReference type="AlphaFoldDB" id="A0A200QAI3"/>
<dbReference type="SUPFAM" id="SSF55961">
    <property type="entry name" value="Bet v1-like"/>
    <property type="match status" value="1"/>
</dbReference>
<name>A0A200QAI3_MACCD</name>
<dbReference type="InterPro" id="IPR024949">
    <property type="entry name" value="Bet_v_I_allergen"/>
</dbReference>
<dbReference type="InParanoid" id="A0A200QAI3"/>
<accession>A0A200QAI3</accession>
<dbReference type="InterPro" id="IPR000916">
    <property type="entry name" value="Bet_v_I/MLP"/>
</dbReference>
<dbReference type="Pfam" id="PF00407">
    <property type="entry name" value="Bet_v_1"/>
    <property type="match status" value="1"/>
</dbReference>
<comment type="similarity">
    <text evidence="1">Belongs to the BetVI family.</text>
</comment>
<gene>
    <name evidence="3" type="ORF">BVC80_8779g19</name>
</gene>
<dbReference type="GO" id="GO:0006952">
    <property type="term" value="P:defense response"/>
    <property type="evidence" value="ECO:0007669"/>
    <property type="project" value="InterPro"/>
</dbReference>
<dbReference type="GO" id="GO:0038023">
    <property type="term" value="F:signaling receptor activity"/>
    <property type="evidence" value="ECO:0007669"/>
    <property type="project" value="InterPro"/>
</dbReference>
<dbReference type="Gene3D" id="3.30.530.20">
    <property type="match status" value="1"/>
</dbReference>
<evidence type="ECO:0000313" key="4">
    <source>
        <dbReference type="Proteomes" id="UP000195402"/>
    </source>
</evidence>
<dbReference type="GO" id="GO:0005634">
    <property type="term" value="C:nucleus"/>
    <property type="evidence" value="ECO:0007669"/>
    <property type="project" value="TreeGrafter"/>
</dbReference>
<proteinExistence type="inferred from homology"/>
<dbReference type="OMA" id="CESISYH"/>
<dbReference type="PANTHER" id="PTHR31213:SF201">
    <property type="entry name" value="OS03G0300400 PROTEIN"/>
    <property type="match status" value="1"/>
</dbReference>
<dbReference type="FunFam" id="3.30.530.20:FF:000007">
    <property type="entry name" value="Major pollen allergen Bet v 1-A"/>
    <property type="match status" value="1"/>
</dbReference>
<feature type="domain" description="Bet v I/Major latex protein" evidence="2">
    <location>
        <begin position="1"/>
        <end position="154"/>
    </location>
</feature>
<evidence type="ECO:0000256" key="1">
    <source>
        <dbReference type="ARBA" id="ARBA00009744"/>
    </source>
</evidence>
<dbReference type="OrthoDB" id="1500546at2759"/>
<dbReference type="GO" id="GO:0009738">
    <property type="term" value="P:abscisic acid-activated signaling pathway"/>
    <property type="evidence" value="ECO:0007669"/>
    <property type="project" value="InterPro"/>
</dbReference>
<dbReference type="CDD" id="cd07816">
    <property type="entry name" value="Bet_v1-like"/>
    <property type="match status" value="1"/>
</dbReference>
<dbReference type="InterPro" id="IPR050279">
    <property type="entry name" value="Plant_def-hormone_signal"/>
</dbReference>
<dbReference type="EMBL" id="MVGT01002520">
    <property type="protein sequence ID" value="OVA07461.1"/>
    <property type="molecule type" value="Genomic_DNA"/>
</dbReference>
<organism evidence="3 4">
    <name type="scientific">Macleaya cordata</name>
    <name type="common">Five-seeded plume-poppy</name>
    <name type="synonym">Bocconia cordata</name>
    <dbReference type="NCBI Taxonomy" id="56857"/>
    <lineage>
        <taxon>Eukaryota</taxon>
        <taxon>Viridiplantae</taxon>
        <taxon>Streptophyta</taxon>
        <taxon>Embryophyta</taxon>
        <taxon>Tracheophyta</taxon>
        <taxon>Spermatophyta</taxon>
        <taxon>Magnoliopsida</taxon>
        <taxon>Ranunculales</taxon>
        <taxon>Papaveraceae</taxon>
        <taxon>Papaveroideae</taxon>
        <taxon>Macleaya</taxon>
    </lineage>
</organism>
<evidence type="ECO:0000259" key="2">
    <source>
        <dbReference type="Pfam" id="PF00407"/>
    </source>
</evidence>